<evidence type="ECO:0000256" key="2">
    <source>
        <dbReference type="ARBA" id="ARBA00023315"/>
    </source>
</evidence>
<dbReference type="InterPro" id="IPR016181">
    <property type="entry name" value="Acyl_CoA_acyltransferase"/>
</dbReference>
<evidence type="ECO:0000256" key="1">
    <source>
        <dbReference type="ARBA" id="ARBA00022679"/>
    </source>
</evidence>
<dbReference type="SUPFAM" id="SSF55729">
    <property type="entry name" value="Acyl-CoA N-acyltransferases (Nat)"/>
    <property type="match status" value="1"/>
</dbReference>
<protein>
    <submittedName>
        <fullName evidence="5">GNAT family N-acetyltransferase</fullName>
    </submittedName>
</protein>
<evidence type="ECO:0000313" key="6">
    <source>
        <dbReference type="Proteomes" id="UP000289411"/>
    </source>
</evidence>
<dbReference type="Gene3D" id="3.40.630.30">
    <property type="match status" value="1"/>
</dbReference>
<sequence>MPNVHLASPTSAGGSPLRIRPDDLTGEPTRSLLALHLAGMQASSPPGSVFALDLSGLLQSAVTVWSAWRGDAIAGVGALKALGDGTAEIKSMRTHPDHLRQGVAAALLDHIVAEARARGLRRLSLETGSGPGFDAALALYRGRGFENGEPFSDYVPSAFNQFLHVAL</sequence>
<accession>A0A4Q2RJA4</accession>
<evidence type="ECO:0000256" key="3">
    <source>
        <dbReference type="SAM" id="MobiDB-lite"/>
    </source>
</evidence>
<dbReference type="PROSITE" id="PS51186">
    <property type="entry name" value="GNAT"/>
    <property type="match status" value="1"/>
</dbReference>
<name>A0A4Q2RJA4_9HYPH</name>
<gene>
    <name evidence="5" type="ORF">D3272_06670</name>
</gene>
<keyword evidence="1 5" id="KW-0808">Transferase</keyword>
<keyword evidence="2" id="KW-0012">Acyltransferase</keyword>
<evidence type="ECO:0000259" key="4">
    <source>
        <dbReference type="PROSITE" id="PS51186"/>
    </source>
</evidence>
<evidence type="ECO:0000313" key="5">
    <source>
        <dbReference type="EMBL" id="RYB06422.1"/>
    </source>
</evidence>
<dbReference type="AlphaFoldDB" id="A0A4Q2RJA4"/>
<dbReference type="Pfam" id="PF00583">
    <property type="entry name" value="Acetyltransf_1"/>
    <property type="match status" value="1"/>
</dbReference>
<dbReference type="RefSeq" id="WP_129218357.1">
    <property type="nucleotide sequence ID" value="NZ_QYBC01000004.1"/>
</dbReference>
<dbReference type="OrthoDB" id="9803233at2"/>
<keyword evidence="6" id="KW-1185">Reference proteome</keyword>
<proteinExistence type="predicted"/>
<dbReference type="CDD" id="cd04301">
    <property type="entry name" value="NAT_SF"/>
    <property type="match status" value="1"/>
</dbReference>
<dbReference type="EMBL" id="QYBC01000004">
    <property type="protein sequence ID" value="RYB06422.1"/>
    <property type="molecule type" value="Genomic_DNA"/>
</dbReference>
<comment type="caution">
    <text evidence="5">The sequence shown here is derived from an EMBL/GenBank/DDBJ whole genome shotgun (WGS) entry which is preliminary data.</text>
</comment>
<reference evidence="5 6" key="2">
    <citation type="submission" date="2019-02" db="EMBL/GenBank/DDBJ databases">
        <title>'Lichenibacterium ramalinii' gen. nov. sp. nov., 'Lichenibacterium minor' gen. nov. sp. nov.</title>
        <authorList>
            <person name="Pankratov T."/>
        </authorList>
    </citation>
    <scope>NUCLEOTIDE SEQUENCE [LARGE SCALE GENOMIC DNA]</scope>
    <source>
        <strain evidence="5 6">RmlP001</strain>
    </source>
</reference>
<reference evidence="5 6" key="1">
    <citation type="submission" date="2018-09" db="EMBL/GenBank/DDBJ databases">
        <authorList>
            <person name="Grouzdev D.S."/>
            <person name="Krutkina M.S."/>
        </authorList>
    </citation>
    <scope>NUCLEOTIDE SEQUENCE [LARGE SCALE GENOMIC DNA]</scope>
    <source>
        <strain evidence="5 6">RmlP001</strain>
    </source>
</reference>
<organism evidence="5 6">
    <name type="scientific">Lichenibacterium ramalinae</name>
    <dbReference type="NCBI Taxonomy" id="2316527"/>
    <lineage>
        <taxon>Bacteria</taxon>
        <taxon>Pseudomonadati</taxon>
        <taxon>Pseudomonadota</taxon>
        <taxon>Alphaproteobacteria</taxon>
        <taxon>Hyphomicrobiales</taxon>
        <taxon>Lichenihabitantaceae</taxon>
        <taxon>Lichenibacterium</taxon>
    </lineage>
</organism>
<feature type="region of interest" description="Disordered" evidence="3">
    <location>
        <begin position="1"/>
        <end position="23"/>
    </location>
</feature>
<dbReference type="InterPro" id="IPR000182">
    <property type="entry name" value="GNAT_dom"/>
</dbReference>
<feature type="domain" description="N-acetyltransferase" evidence="4">
    <location>
        <begin position="17"/>
        <end position="167"/>
    </location>
</feature>
<dbReference type="GO" id="GO:0016747">
    <property type="term" value="F:acyltransferase activity, transferring groups other than amino-acyl groups"/>
    <property type="evidence" value="ECO:0007669"/>
    <property type="project" value="InterPro"/>
</dbReference>
<dbReference type="InterPro" id="IPR050832">
    <property type="entry name" value="Bact_Acetyltransf"/>
</dbReference>
<dbReference type="PANTHER" id="PTHR43877:SF5">
    <property type="entry name" value="BLL8307 PROTEIN"/>
    <property type="match status" value="1"/>
</dbReference>
<dbReference type="Proteomes" id="UP000289411">
    <property type="component" value="Unassembled WGS sequence"/>
</dbReference>
<dbReference type="PANTHER" id="PTHR43877">
    <property type="entry name" value="AMINOALKYLPHOSPHONATE N-ACETYLTRANSFERASE-RELATED-RELATED"/>
    <property type="match status" value="1"/>
</dbReference>